<dbReference type="GO" id="GO:0003677">
    <property type="term" value="F:DNA binding"/>
    <property type="evidence" value="ECO:0007669"/>
    <property type="project" value="UniProtKB-KW"/>
</dbReference>
<dbReference type="InterPro" id="IPR036388">
    <property type="entry name" value="WH-like_DNA-bd_sf"/>
</dbReference>
<reference evidence="10" key="1">
    <citation type="submission" date="2021-01" db="EMBL/GenBank/DDBJ databases">
        <title>Genomic Encyclopedia of Type Strains, Phase IV (KMG-IV): sequencing the most valuable type-strain genomes for metagenomic binning, comparative biology and taxonomic classification.</title>
        <authorList>
            <person name="Goeker M."/>
        </authorList>
    </citation>
    <scope>NUCLEOTIDE SEQUENCE</scope>
    <source>
        <strain evidence="10">DSM 23230</strain>
    </source>
</reference>
<keyword evidence="1" id="KW-0678">Repressor</keyword>
<name>A0A938XUJ9_9FIRM</name>
<dbReference type="NCBIfam" id="NF003359">
    <property type="entry name" value="PRK04424.1"/>
    <property type="match status" value="1"/>
</dbReference>
<evidence type="ECO:0000256" key="1">
    <source>
        <dbReference type="ARBA" id="ARBA00022491"/>
    </source>
</evidence>
<dbReference type="GO" id="GO:0045892">
    <property type="term" value="P:negative regulation of DNA-templated transcription"/>
    <property type="evidence" value="ECO:0007669"/>
    <property type="project" value="InterPro"/>
</dbReference>
<dbReference type="SUPFAM" id="SSF54637">
    <property type="entry name" value="Thioesterase/thiol ester dehydrase-isomerase"/>
    <property type="match status" value="1"/>
</dbReference>
<gene>
    <name evidence="10" type="ORF">JOC47_001437</name>
</gene>
<proteinExistence type="predicted"/>
<keyword evidence="6" id="KW-0238">DNA-binding</keyword>
<evidence type="ECO:0000256" key="2">
    <source>
        <dbReference type="ARBA" id="ARBA00022516"/>
    </source>
</evidence>
<dbReference type="GO" id="GO:0006633">
    <property type="term" value="P:fatty acid biosynthetic process"/>
    <property type="evidence" value="ECO:0007669"/>
    <property type="project" value="UniProtKB-KW"/>
</dbReference>
<keyword evidence="11" id="KW-1185">Reference proteome</keyword>
<keyword evidence="2" id="KW-0444">Lipid biosynthesis</keyword>
<dbReference type="AlphaFoldDB" id="A0A938XUJ9"/>
<keyword evidence="3" id="KW-0276">Fatty acid metabolism</keyword>
<accession>A0A938XUJ9</accession>
<evidence type="ECO:0000313" key="11">
    <source>
        <dbReference type="Proteomes" id="UP000774000"/>
    </source>
</evidence>
<dbReference type="InterPro" id="IPR017275">
    <property type="entry name" value="Transcription_factor_FapR"/>
</dbReference>
<evidence type="ECO:0000256" key="7">
    <source>
        <dbReference type="ARBA" id="ARBA00023160"/>
    </source>
</evidence>
<keyword evidence="8" id="KW-0804">Transcription</keyword>
<evidence type="ECO:0000256" key="5">
    <source>
        <dbReference type="ARBA" id="ARBA00023098"/>
    </source>
</evidence>
<dbReference type="PIRSF" id="PIRSF037733">
    <property type="entry name" value="Transcription_factor_FapR"/>
    <property type="match status" value="1"/>
</dbReference>
<sequence length="193" mass="21775">MKNLNKEERQEKLAQLLADDPFLTDKKLADKFGVSIQTIRLDRRELEIPEARKRIKSVARQTYSKVKSVQSREIIGELVEIELNKFGSSVLETTADMVLEKAEIVRGHHIFAQANSLAVAIIDTDVAVTGSANIRYQQPVSLGERLLATAEVQSIEDNKFTIEVTTKVNDKMIFQGEFVVFALEEEEIREGGR</sequence>
<dbReference type="GO" id="GO:0003700">
    <property type="term" value="F:DNA-binding transcription factor activity"/>
    <property type="evidence" value="ECO:0007669"/>
    <property type="project" value="InterPro"/>
</dbReference>
<evidence type="ECO:0000256" key="4">
    <source>
        <dbReference type="ARBA" id="ARBA00023015"/>
    </source>
</evidence>
<dbReference type="Pfam" id="PF03061">
    <property type="entry name" value="4HBT"/>
    <property type="match status" value="1"/>
</dbReference>
<dbReference type="EMBL" id="JAFBDQ010000006">
    <property type="protein sequence ID" value="MBM7556586.1"/>
    <property type="molecule type" value="Genomic_DNA"/>
</dbReference>
<evidence type="ECO:0000256" key="6">
    <source>
        <dbReference type="ARBA" id="ARBA00023125"/>
    </source>
</evidence>
<evidence type="ECO:0000256" key="3">
    <source>
        <dbReference type="ARBA" id="ARBA00022832"/>
    </source>
</evidence>
<feature type="domain" description="HTH deoR-type" evidence="9">
    <location>
        <begin position="6"/>
        <end position="68"/>
    </location>
</feature>
<organism evidence="10 11">
    <name type="scientific">Halanaerobacter jeridensis</name>
    <dbReference type="NCBI Taxonomy" id="706427"/>
    <lineage>
        <taxon>Bacteria</taxon>
        <taxon>Bacillati</taxon>
        <taxon>Bacillota</taxon>
        <taxon>Clostridia</taxon>
        <taxon>Halanaerobiales</taxon>
        <taxon>Halobacteroidaceae</taxon>
        <taxon>Halanaerobacter</taxon>
    </lineage>
</organism>
<evidence type="ECO:0000313" key="10">
    <source>
        <dbReference type="EMBL" id="MBM7556586.1"/>
    </source>
</evidence>
<keyword evidence="7" id="KW-0275">Fatty acid biosynthesis</keyword>
<dbReference type="RefSeq" id="WP_204701365.1">
    <property type="nucleotide sequence ID" value="NZ_JAFBDQ010000006.1"/>
</dbReference>
<protein>
    <submittedName>
        <fullName evidence="10">Acyl-coenzyme A thioesterase PaaI-like protein</fullName>
    </submittedName>
</protein>
<dbReference type="InterPro" id="IPR029069">
    <property type="entry name" value="HotDog_dom_sf"/>
</dbReference>
<dbReference type="CDD" id="cd03440">
    <property type="entry name" value="hot_dog"/>
    <property type="match status" value="1"/>
</dbReference>
<dbReference type="InterPro" id="IPR001034">
    <property type="entry name" value="DeoR_HTH"/>
</dbReference>
<dbReference type="Proteomes" id="UP000774000">
    <property type="component" value="Unassembled WGS sequence"/>
</dbReference>
<dbReference type="InterPro" id="IPR006683">
    <property type="entry name" value="Thioestr_dom"/>
</dbReference>
<comment type="caution">
    <text evidence="10">The sequence shown here is derived from an EMBL/GenBank/DDBJ whole genome shotgun (WGS) entry which is preliminary data.</text>
</comment>
<keyword evidence="4" id="KW-0805">Transcription regulation</keyword>
<keyword evidence="5" id="KW-0443">Lipid metabolism</keyword>
<evidence type="ECO:0000259" key="9">
    <source>
        <dbReference type="PROSITE" id="PS51000"/>
    </source>
</evidence>
<dbReference type="GO" id="GO:0045717">
    <property type="term" value="P:negative regulation of fatty acid biosynthetic process"/>
    <property type="evidence" value="ECO:0007669"/>
    <property type="project" value="InterPro"/>
</dbReference>
<dbReference type="Pfam" id="PF08220">
    <property type="entry name" value="HTH_DeoR"/>
    <property type="match status" value="1"/>
</dbReference>
<dbReference type="Gene3D" id="3.10.129.10">
    <property type="entry name" value="Hotdog Thioesterase"/>
    <property type="match status" value="1"/>
</dbReference>
<dbReference type="PROSITE" id="PS51000">
    <property type="entry name" value="HTH_DEOR_2"/>
    <property type="match status" value="1"/>
</dbReference>
<dbReference type="Gene3D" id="1.10.10.10">
    <property type="entry name" value="Winged helix-like DNA-binding domain superfamily/Winged helix DNA-binding domain"/>
    <property type="match status" value="1"/>
</dbReference>
<evidence type="ECO:0000256" key="8">
    <source>
        <dbReference type="ARBA" id="ARBA00023163"/>
    </source>
</evidence>